<evidence type="ECO:0000256" key="4">
    <source>
        <dbReference type="ARBA" id="ARBA00022989"/>
    </source>
</evidence>
<sequence length="414" mass="47049">MSFFPGRMHFKRNFLLSWFLHIFHRLIYNNSVQKKYKSETGESMEKPSRKLKKTILILGVTGAVYLSFRFLLPLVIPFLIAYVFALSLRPSALWIERKTRFNYKKRVISLPLALIGGIEILLFMIVLGVFLYFAGRKLFLEAKLLLENLPKILDGINAWLMDNCSFVERFLKLPDGYMVNVVSDILIGGEAAVKSRAMPFLMSNSMTVLKWVVQLTVIIVILMIATVLSLQEMDDIRTRRDNSMFCYEYAMLGNRLMTVGSAWLKTQATIMLFTMIICSVGLFLLKNPYFILLGIIIGLLDAMPIFGTGTVLIPWALIALVEKKWLTGVGLIIIYIICYFVREIMEAKIMGGKVGLTPLETLVAMYVGLQLFGILGFILGPIGLLIIEDIVELYEGTCYNDQKNDRKNEKGEVP</sequence>
<reference evidence="7 8" key="1">
    <citation type="submission" date="2018-02" db="EMBL/GenBank/DDBJ databases">
        <title>Genomic Encyclopedia of Archaeal and Bacterial Type Strains, Phase II (KMG-II): from individual species to whole genera.</title>
        <authorList>
            <person name="Goeker M."/>
        </authorList>
    </citation>
    <scope>NUCLEOTIDE SEQUENCE [LARGE SCALE GENOMIC DNA]</scope>
    <source>
        <strain evidence="7 8">DSM 3808</strain>
    </source>
</reference>
<dbReference type="PANTHER" id="PTHR21716:SF68">
    <property type="entry name" value="TRANSPORT PROTEIN YTVI-RELATED"/>
    <property type="match status" value="1"/>
</dbReference>
<keyword evidence="4 6" id="KW-1133">Transmembrane helix</keyword>
<proteinExistence type="inferred from homology"/>
<protein>
    <submittedName>
        <fullName evidence="7">Sporulation integral membrane protein YtvI</fullName>
    </submittedName>
</protein>
<evidence type="ECO:0000256" key="6">
    <source>
        <dbReference type="SAM" id="Phobius"/>
    </source>
</evidence>
<dbReference type="GO" id="GO:0055085">
    <property type="term" value="P:transmembrane transport"/>
    <property type="evidence" value="ECO:0007669"/>
    <property type="project" value="TreeGrafter"/>
</dbReference>
<dbReference type="GO" id="GO:0016020">
    <property type="term" value="C:membrane"/>
    <property type="evidence" value="ECO:0007669"/>
    <property type="project" value="UniProtKB-SubCell"/>
</dbReference>
<evidence type="ECO:0000313" key="8">
    <source>
        <dbReference type="Proteomes" id="UP000237749"/>
    </source>
</evidence>
<feature type="transmembrane region" description="Helical" evidence="6">
    <location>
        <begin position="208"/>
        <end position="230"/>
    </location>
</feature>
<dbReference type="AlphaFoldDB" id="A0A2S6HLV5"/>
<keyword evidence="3 6" id="KW-0812">Transmembrane</keyword>
<dbReference type="PANTHER" id="PTHR21716">
    <property type="entry name" value="TRANSMEMBRANE PROTEIN"/>
    <property type="match status" value="1"/>
</dbReference>
<feature type="transmembrane region" description="Helical" evidence="6">
    <location>
        <begin position="362"/>
        <end position="387"/>
    </location>
</feature>
<evidence type="ECO:0000256" key="3">
    <source>
        <dbReference type="ARBA" id="ARBA00022692"/>
    </source>
</evidence>
<evidence type="ECO:0000256" key="5">
    <source>
        <dbReference type="ARBA" id="ARBA00023136"/>
    </source>
</evidence>
<keyword evidence="8" id="KW-1185">Reference proteome</keyword>
<feature type="transmembrane region" description="Helical" evidence="6">
    <location>
        <begin position="325"/>
        <end position="342"/>
    </location>
</feature>
<accession>A0A2S6HLV5</accession>
<comment type="subcellular location">
    <subcellularLocation>
        <location evidence="1">Membrane</location>
        <topology evidence="1">Multi-pass membrane protein</topology>
    </subcellularLocation>
</comment>
<feature type="transmembrane region" description="Helical" evidence="6">
    <location>
        <begin position="290"/>
        <end position="318"/>
    </location>
</feature>
<dbReference type="InterPro" id="IPR002549">
    <property type="entry name" value="AI-2E-like"/>
</dbReference>
<evidence type="ECO:0000256" key="2">
    <source>
        <dbReference type="ARBA" id="ARBA00009773"/>
    </source>
</evidence>
<dbReference type="EMBL" id="PTJA01000015">
    <property type="protein sequence ID" value="PPK78480.1"/>
    <property type="molecule type" value="Genomic_DNA"/>
</dbReference>
<dbReference type="Pfam" id="PF01594">
    <property type="entry name" value="AI-2E_transport"/>
    <property type="match status" value="1"/>
</dbReference>
<organism evidence="7 8">
    <name type="scientific">Lacrimispora xylanisolvens</name>
    <dbReference type="NCBI Taxonomy" id="384636"/>
    <lineage>
        <taxon>Bacteria</taxon>
        <taxon>Bacillati</taxon>
        <taxon>Bacillota</taxon>
        <taxon>Clostridia</taxon>
        <taxon>Lachnospirales</taxon>
        <taxon>Lachnospiraceae</taxon>
        <taxon>Lacrimispora</taxon>
    </lineage>
</organism>
<dbReference type="Proteomes" id="UP000237749">
    <property type="component" value="Unassembled WGS sequence"/>
</dbReference>
<feature type="transmembrane region" description="Helical" evidence="6">
    <location>
        <begin position="262"/>
        <end position="284"/>
    </location>
</feature>
<comment type="similarity">
    <text evidence="2">Belongs to the autoinducer-2 exporter (AI-2E) (TC 2.A.86) family.</text>
</comment>
<evidence type="ECO:0000256" key="1">
    <source>
        <dbReference type="ARBA" id="ARBA00004141"/>
    </source>
</evidence>
<gene>
    <name evidence="7" type="ORF">BXY41_115155</name>
</gene>
<feature type="transmembrane region" description="Helical" evidence="6">
    <location>
        <begin position="107"/>
        <end position="134"/>
    </location>
</feature>
<comment type="caution">
    <text evidence="7">The sequence shown here is derived from an EMBL/GenBank/DDBJ whole genome shotgun (WGS) entry which is preliminary data.</text>
</comment>
<keyword evidence="5 6" id="KW-0472">Membrane</keyword>
<name>A0A2S6HLV5_9FIRM</name>
<evidence type="ECO:0000313" key="7">
    <source>
        <dbReference type="EMBL" id="PPK78480.1"/>
    </source>
</evidence>